<proteinExistence type="inferred from homology"/>
<gene>
    <name evidence="5" type="ORF">DFP98_107136</name>
</gene>
<comment type="caution">
    <text evidence="5">The sequence shown here is derived from an EMBL/GenBank/DDBJ whole genome shotgun (WGS) entry which is preliminary data.</text>
</comment>
<dbReference type="InterPro" id="IPR050251">
    <property type="entry name" value="HpcH-HpaI_aldolase"/>
</dbReference>
<evidence type="ECO:0000259" key="4">
    <source>
        <dbReference type="Pfam" id="PF03328"/>
    </source>
</evidence>
<dbReference type="RefSeq" id="WP_116060661.1">
    <property type="nucleotide sequence ID" value="NZ_QRDZ01000007.1"/>
</dbReference>
<evidence type="ECO:0000313" key="6">
    <source>
        <dbReference type="Proteomes" id="UP000256977"/>
    </source>
</evidence>
<feature type="domain" description="HpcH/HpaI aldolase/citrate lyase" evidence="4">
    <location>
        <begin position="5"/>
        <end position="152"/>
    </location>
</feature>
<accession>A0A3D9KCA7</accession>
<dbReference type="GO" id="GO:0016832">
    <property type="term" value="F:aldehyde-lyase activity"/>
    <property type="evidence" value="ECO:0007669"/>
    <property type="project" value="TreeGrafter"/>
</dbReference>
<comment type="similarity">
    <text evidence="1">Belongs to the HpcH/HpaI aldolase family.</text>
</comment>
<reference evidence="5 6" key="1">
    <citation type="submission" date="2018-07" db="EMBL/GenBank/DDBJ databases">
        <title>Genomic Encyclopedia of Type Strains, Phase III (KMG-III): the genomes of soil and plant-associated and newly described type strains.</title>
        <authorList>
            <person name="Whitman W."/>
        </authorList>
    </citation>
    <scope>NUCLEOTIDE SEQUENCE [LARGE SCALE GENOMIC DNA]</scope>
    <source>
        <strain evidence="5 6">CECT 7287</strain>
    </source>
</reference>
<evidence type="ECO:0000256" key="3">
    <source>
        <dbReference type="ARBA" id="ARBA00023239"/>
    </source>
</evidence>
<dbReference type="InterPro" id="IPR040442">
    <property type="entry name" value="Pyrv_kinase-like_dom_sf"/>
</dbReference>
<dbReference type="AlphaFoldDB" id="A0A3D9KCA7"/>
<dbReference type="PANTHER" id="PTHR30502:SF0">
    <property type="entry name" value="PHOSPHOENOLPYRUVATE CARBOXYLASE FAMILY PROTEIN"/>
    <property type="match status" value="1"/>
</dbReference>
<dbReference type="InterPro" id="IPR005000">
    <property type="entry name" value="Aldolase/citrate-lyase_domain"/>
</dbReference>
<dbReference type="GO" id="GO:0046872">
    <property type="term" value="F:metal ion binding"/>
    <property type="evidence" value="ECO:0007669"/>
    <property type="project" value="UniProtKB-KW"/>
</dbReference>
<keyword evidence="3 5" id="KW-0456">Lyase</keyword>
<dbReference type="GO" id="GO:0005737">
    <property type="term" value="C:cytoplasm"/>
    <property type="evidence" value="ECO:0007669"/>
    <property type="project" value="TreeGrafter"/>
</dbReference>
<dbReference type="EMBL" id="QRDZ01000007">
    <property type="protein sequence ID" value="RED84028.1"/>
    <property type="molecule type" value="Genomic_DNA"/>
</dbReference>
<evidence type="ECO:0000256" key="2">
    <source>
        <dbReference type="ARBA" id="ARBA00022723"/>
    </source>
</evidence>
<name>A0A3D9KCA7_9BACL</name>
<dbReference type="OrthoDB" id="278846at2"/>
<sequence length="276" mass="31127">MKLMLIANDPEVAQYAVQSGVDRVFVDLERNGKVERQGHLDTVISSHSFEDAYKVKKSIADAQMLIRLNPFHDNTKDEVERALDAGADILMIPMFYGREEVEQFCAYVNGRCDVIPLVETAQAMVRLDGIAEVEGITEIYFGLNDLHLALKLDFMFEILSGGLVDYMAGIVKLRGLRFGFGGISRFGSGIVSGELVLGEHARLGSESVILSRAFHGNAKNLQELIANVDLEKEIRQLRLLRRKLIERSPEETEKGRLLFKSKVEEFVKSRRDLVRR</sequence>
<organism evidence="5 6">
    <name type="scientific">Cohnella phaseoli</name>
    <dbReference type="NCBI Taxonomy" id="456490"/>
    <lineage>
        <taxon>Bacteria</taxon>
        <taxon>Bacillati</taxon>
        <taxon>Bacillota</taxon>
        <taxon>Bacilli</taxon>
        <taxon>Bacillales</taxon>
        <taxon>Paenibacillaceae</taxon>
        <taxon>Cohnella</taxon>
    </lineage>
</organism>
<evidence type="ECO:0000313" key="5">
    <source>
        <dbReference type="EMBL" id="RED84028.1"/>
    </source>
</evidence>
<dbReference type="Gene3D" id="3.20.20.60">
    <property type="entry name" value="Phosphoenolpyruvate-binding domains"/>
    <property type="match status" value="2"/>
</dbReference>
<protein>
    <submittedName>
        <fullName evidence="5">HpcH/HpaI aldolase/citrate lyase family protein</fullName>
    </submittedName>
</protein>
<dbReference type="SUPFAM" id="SSF51621">
    <property type="entry name" value="Phosphoenolpyruvate/pyruvate domain"/>
    <property type="match status" value="1"/>
</dbReference>
<dbReference type="Pfam" id="PF03328">
    <property type="entry name" value="HpcH_HpaI"/>
    <property type="match status" value="1"/>
</dbReference>
<keyword evidence="6" id="KW-1185">Reference proteome</keyword>
<dbReference type="Proteomes" id="UP000256977">
    <property type="component" value="Unassembled WGS sequence"/>
</dbReference>
<evidence type="ECO:0000256" key="1">
    <source>
        <dbReference type="ARBA" id="ARBA00005568"/>
    </source>
</evidence>
<dbReference type="PANTHER" id="PTHR30502">
    <property type="entry name" value="2-KETO-3-DEOXY-L-RHAMNONATE ALDOLASE"/>
    <property type="match status" value="1"/>
</dbReference>
<keyword evidence="2" id="KW-0479">Metal-binding</keyword>
<dbReference type="InterPro" id="IPR015813">
    <property type="entry name" value="Pyrv/PenolPyrv_kinase-like_dom"/>
</dbReference>